<dbReference type="SUPFAM" id="SSF50475">
    <property type="entry name" value="FMN-binding split barrel"/>
    <property type="match status" value="1"/>
</dbReference>
<feature type="region of interest" description="Disordered" evidence="1">
    <location>
        <begin position="1"/>
        <end position="22"/>
    </location>
</feature>
<dbReference type="PANTHER" id="PTHR34071:SF2">
    <property type="entry name" value="FLAVIN-NUCLEOTIDE-BINDING PROTEIN"/>
    <property type="match status" value="1"/>
</dbReference>
<accession>A0A6J6LQL8</accession>
<evidence type="ECO:0000256" key="1">
    <source>
        <dbReference type="SAM" id="MobiDB-lite"/>
    </source>
</evidence>
<dbReference type="Gene3D" id="2.30.110.10">
    <property type="entry name" value="Electron Transport, Fmn-binding Protein, Chain A"/>
    <property type="match status" value="1"/>
</dbReference>
<name>A0A6J6LQL8_9ZZZZ</name>
<organism evidence="2">
    <name type="scientific">freshwater metagenome</name>
    <dbReference type="NCBI Taxonomy" id="449393"/>
    <lineage>
        <taxon>unclassified sequences</taxon>
        <taxon>metagenomes</taxon>
        <taxon>ecological metagenomes</taxon>
    </lineage>
</organism>
<proteinExistence type="predicted"/>
<protein>
    <submittedName>
        <fullName evidence="2">Unannotated protein</fullName>
    </submittedName>
</protein>
<dbReference type="AlphaFoldDB" id="A0A6J6LQL8"/>
<dbReference type="PANTHER" id="PTHR34071">
    <property type="entry name" value="5-NITROIMIDAZOLE ANTIBIOTICS RESISTANCE PROTEIN, NIMA-FAMILY-RELATED PROTEIN-RELATED"/>
    <property type="match status" value="1"/>
</dbReference>
<dbReference type="EMBL" id="CAEZWE010000092">
    <property type="protein sequence ID" value="CAB4664071.1"/>
    <property type="molecule type" value="Genomic_DNA"/>
</dbReference>
<reference evidence="2" key="1">
    <citation type="submission" date="2020-05" db="EMBL/GenBank/DDBJ databases">
        <authorList>
            <person name="Chiriac C."/>
            <person name="Salcher M."/>
            <person name="Ghai R."/>
            <person name="Kavagutti S V."/>
        </authorList>
    </citation>
    <scope>NUCLEOTIDE SEQUENCE</scope>
</reference>
<dbReference type="InterPro" id="IPR024747">
    <property type="entry name" value="Pyridox_Oxase-rel"/>
</dbReference>
<dbReference type="Pfam" id="PF12900">
    <property type="entry name" value="Pyridox_ox_2"/>
    <property type="match status" value="1"/>
</dbReference>
<dbReference type="InterPro" id="IPR012349">
    <property type="entry name" value="Split_barrel_FMN-bd"/>
</dbReference>
<evidence type="ECO:0000313" key="2">
    <source>
        <dbReference type="EMBL" id="CAB4664071.1"/>
    </source>
</evidence>
<gene>
    <name evidence="2" type="ORF">UFOPK2169_01604</name>
</gene>
<sequence>MAESSEQSSPASARTTVRRGAKRAEYERSQMFEILRAGSVAHVGVSTADGPLVLPMVYGITDENMYLHGALANSLLKDGADTEICVTVTIVDGLVFAKTPFNHSMNYRSVVVRGRARIVVDEEEVIAALQLMTDHIVPTWDVMRRPSQNEIRATRIVAVPLDEMSAKVRTGGAVNDAEDEGGPYWSGHIPVTTAFGSPVSNADAGAEVPDSVQQLIGRDLHE</sequence>
<feature type="compositionally biased region" description="Low complexity" evidence="1">
    <location>
        <begin position="1"/>
        <end position="13"/>
    </location>
</feature>